<proteinExistence type="predicted"/>
<keyword evidence="4" id="KW-1185">Reference proteome</keyword>
<gene>
    <name evidence="2" type="ORF">SS50377_16929</name>
    <name evidence="3" type="ORF">SS50377_27445</name>
</gene>
<dbReference type="GO" id="GO:0016887">
    <property type="term" value="F:ATP hydrolysis activity"/>
    <property type="evidence" value="ECO:0007669"/>
    <property type="project" value="InterPro"/>
</dbReference>
<dbReference type="VEuPathDB" id="GiardiaDB:SS50377_27445"/>
<dbReference type="EMBL" id="AUWU02000007">
    <property type="protein sequence ID" value="KAH0571145.1"/>
    <property type="molecule type" value="Genomic_DNA"/>
</dbReference>
<evidence type="ECO:0000313" key="2">
    <source>
        <dbReference type="EMBL" id="EST43265.1"/>
    </source>
</evidence>
<dbReference type="InterPro" id="IPR026082">
    <property type="entry name" value="ABCA"/>
</dbReference>
<dbReference type="InterPro" id="IPR027417">
    <property type="entry name" value="P-loop_NTPase"/>
</dbReference>
<dbReference type="PANTHER" id="PTHR19229">
    <property type="entry name" value="ATP-BINDING CASSETTE TRANSPORTER SUBFAMILY A ABCA"/>
    <property type="match status" value="1"/>
</dbReference>
<dbReference type="GO" id="GO:0140359">
    <property type="term" value="F:ABC-type transporter activity"/>
    <property type="evidence" value="ECO:0007669"/>
    <property type="project" value="InterPro"/>
</dbReference>
<dbReference type="SUPFAM" id="SSF52540">
    <property type="entry name" value="P-loop containing nucleoside triphosphate hydrolases"/>
    <property type="match status" value="1"/>
</dbReference>
<dbReference type="GO" id="GO:0005524">
    <property type="term" value="F:ATP binding"/>
    <property type="evidence" value="ECO:0007669"/>
    <property type="project" value="InterPro"/>
</dbReference>
<protein>
    <submittedName>
        <fullName evidence="2">ABC transporter family protein</fullName>
    </submittedName>
</protein>
<reference evidence="3" key="2">
    <citation type="submission" date="2020-12" db="EMBL/GenBank/DDBJ databases">
        <title>New Spironucleus salmonicida genome in near-complete chromosomes.</title>
        <authorList>
            <person name="Xu F."/>
            <person name="Kurt Z."/>
            <person name="Jimenez-Gonzalez A."/>
            <person name="Astvaldsson A."/>
            <person name="Andersson J.O."/>
            <person name="Svard S.G."/>
        </authorList>
    </citation>
    <scope>NUCLEOTIDE SEQUENCE</scope>
    <source>
        <strain evidence="3">ATCC 50377</strain>
    </source>
</reference>
<sequence>MKYIFLDEPTTGLDPQTKRTVWKAIKQASIGNTVILTTHSMEEADALCDRIGILVAGQLRAIGTAQHLKIRFGSGYKIVIQGTEMGIYKVIDKLKAIINSITQLEFQPIIGTDNKYKSQLFFKEKCQLSHIWICLFESKTEDLITEYSINYTDLEDVFLKIVDRIEPAEQCCLQSNDDVE</sequence>
<dbReference type="OrthoDB" id="8061355at2759"/>
<dbReference type="GO" id="GO:0016020">
    <property type="term" value="C:membrane"/>
    <property type="evidence" value="ECO:0007669"/>
    <property type="project" value="InterPro"/>
</dbReference>
<name>V6LFF0_9EUKA</name>
<dbReference type="Proteomes" id="UP000018208">
    <property type="component" value="Unassembled WGS sequence"/>
</dbReference>
<organism evidence="2">
    <name type="scientific">Spironucleus salmonicida</name>
    <dbReference type="NCBI Taxonomy" id="348837"/>
    <lineage>
        <taxon>Eukaryota</taxon>
        <taxon>Metamonada</taxon>
        <taxon>Diplomonadida</taxon>
        <taxon>Hexamitidae</taxon>
        <taxon>Hexamitinae</taxon>
        <taxon>Spironucleus</taxon>
    </lineage>
</organism>
<dbReference type="Pfam" id="PF13304">
    <property type="entry name" value="AAA_21"/>
    <property type="match status" value="1"/>
</dbReference>
<dbReference type="EMBL" id="KI546139">
    <property type="protein sequence ID" value="EST43265.1"/>
    <property type="molecule type" value="Genomic_DNA"/>
</dbReference>
<evidence type="ECO:0000259" key="1">
    <source>
        <dbReference type="Pfam" id="PF13304"/>
    </source>
</evidence>
<dbReference type="Gene3D" id="3.40.50.300">
    <property type="entry name" value="P-loop containing nucleotide triphosphate hydrolases"/>
    <property type="match status" value="1"/>
</dbReference>
<accession>V6LFF0</accession>
<evidence type="ECO:0000313" key="3">
    <source>
        <dbReference type="EMBL" id="KAH0571145.1"/>
    </source>
</evidence>
<reference evidence="2 3" key="1">
    <citation type="journal article" date="2014" name="PLoS Genet.">
        <title>The Genome of Spironucleus salmonicida Highlights a Fish Pathogen Adapted to Fluctuating Environments.</title>
        <authorList>
            <person name="Xu F."/>
            <person name="Jerlstrom-Hultqvist J."/>
            <person name="Einarsson E."/>
            <person name="Astvaldsson A."/>
            <person name="Svard S.G."/>
            <person name="Andersson J.O."/>
        </authorList>
    </citation>
    <scope>NUCLEOTIDE SEQUENCE</scope>
    <source>
        <strain evidence="3">ATCC 50377</strain>
    </source>
</reference>
<feature type="domain" description="ATPase AAA-type core" evidence="1">
    <location>
        <begin position="4"/>
        <end position="43"/>
    </location>
</feature>
<dbReference type="AlphaFoldDB" id="V6LFF0"/>
<dbReference type="InterPro" id="IPR003959">
    <property type="entry name" value="ATPase_AAA_core"/>
</dbReference>
<evidence type="ECO:0000313" key="4">
    <source>
        <dbReference type="Proteomes" id="UP000018208"/>
    </source>
</evidence>